<dbReference type="Pfam" id="PF00589">
    <property type="entry name" value="Phage_integrase"/>
    <property type="match status" value="1"/>
</dbReference>
<dbReference type="InterPro" id="IPR050090">
    <property type="entry name" value="Tyrosine_recombinase_XerCD"/>
</dbReference>
<gene>
    <name evidence="8" type="ORF">OCK74_27240</name>
</gene>
<protein>
    <submittedName>
        <fullName evidence="8">Site-specific integrase</fullName>
    </submittedName>
</protein>
<organism evidence="8 9">
    <name type="scientific">Paraflavisolibacter caeni</name>
    <dbReference type="NCBI Taxonomy" id="2982496"/>
    <lineage>
        <taxon>Bacteria</taxon>
        <taxon>Pseudomonadati</taxon>
        <taxon>Bacteroidota</taxon>
        <taxon>Chitinophagia</taxon>
        <taxon>Chitinophagales</taxon>
        <taxon>Chitinophagaceae</taxon>
        <taxon>Paraflavisolibacter</taxon>
    </lineage>
</organism>
<reference evidence="8" key="1">
    <citation type="submission" date="2022-09" db="EMBL/GenBank/DDBJ databases">
        <authorList>
            <person name="Yuan C."/>
            <person name="Ke Z."/>
        </authorList>
    </citation>
    <scope>NUCLEOTIDE SEQUENCE</scope>
    <source>
        <strain evidence="8">LB-8</strain>
    </source>
</reference>
<dbReference type="PANTHER" id="PTHR30349">
    <property type="entry name" value="PHAGE INTEGRASE-RELATED"/>
    <property type="match status" value="1"/>
</dbReference>
<keyword evidence="2" id="KW-0229">DNA integration</keyword>
<comment type="caution">
    <text evidence="8">The sequence shown here is derived from an EMBL/GenBank/DDBJ whole genome shotgun (WGS) entry which is preliminary data.</text>
</comment>
<evidence type="ECO:0000256" key="5">
    <source>
        <dbReference type="PROSITE-ProRule" id="PRU01248"/>
    </source>
</evidence>
<reference evidence="8" key="2">
    <citation type="submission" date="2023-04" db="EMBL/GenBank/DDBJ databases">
        <title>Paracnuella aquatica gen. nov., sp. nov., a member of the family Chitinophagaceae isolated from a hot spring.</title>
        <authorList>
            <person name="Wang C."/>
        </authorList>
    </citation>
    <scope>NUCLEOTIDE SEQUENCE</scope>
    <source>
        <strain evidence="8">LB-8</strain>
    </source>
</reference>
<comment type="similarity">
    <text evidence="1">Belongs to the 'phage' integrase family.</text>
</comment>
<keyword evidence="3 5" id="KW-0238">DNA-binding</keyword>
<dbReference type="InterPro" id="IPR013762">
    <property type="entry name" value="Integrase-like_cat_sf"/>
</dbReference>
<dbReference type="Pfam" id="PF13495">
    <property type="entry name" value="Phage_int_SAM_4"/>
    <property type="match status" value="1"/>
</dbReference>
<evidence type="ECO:0000256" key="3">
    <source>
        <dbReference type="ARBA" id="ARBA00023125"/>
    </source>
</evidence>
<name>A0A9X2Y029_9BACT</name>
<evidence type="ECO:0000313" key="8">
    <source>
        <dbReference type="EMBL" id="MCU7552844.1"/>
    </source>
</evidence>
<dbReference type="GO" id="GO:0003677">
    <property type="term" value="F:DNA binding"/>
    <property type="evidence" value="ECO:0007669"/>
    <property type="project" value="UniProtKB-UniRule"/>
</dbReference>
<dbReference type="PROSITE" id="PS51900">
    <property type="entry name" value="CB"/>
    <property type="match status" value="1"/>
</dbReference>
<dbReference type="AlphaFoldDB" id="A0A9X2Y029"/>
<dbReference type="EMBL" id="JAOTIF010000051">
    <property type="protein sequence ID" value="MCU7552844.1"/>
    <property type="molecule type" value="Genomic_DNA"/>
</dbReference>
<dbReference type="InterPro" id="IPR044068">
    <property type="entry name" value="CB"/>
</dbReference>
<keyword evidence="4" id="KW-0233">DNA recombination</keyword>
<keyword evidence="9" id="KW-1185">Reference proteome</keyword>
<dbReference type="InterPro" id="IPR010998">
    <property type="entry name" value="Integrase_recombinase_N"/>
</dbReference>
<dbReference type="PROSITE" id="PS51898">
    <property type="entry name" value="TYR_RECOMBINASE"/>
    <property type="match status" value="1"/>
</dbReference>
<evidence type="ECO:0000259" key="7">
    <source>
        <dbReference type="PROSITE" id="PS51900"/>
    </source>
</evidence>
<evidence type="ECO:0000256" key="4">
    <source>
        <dbReference type="ARBA" id="ARBA00023172"/>
    </source>
</evidence>
<dbReference type="Proteomes" id="UP001155483">
    <property type="component" value="Unassembled WGS sequence"/>
</dbReference>
<dbReference type="Gene3D" id="1.10.443.10">
    <property type="entry name" value="Intergrase catalytic core"/>
    <property type="match status" value="1"/>
</dbReference>
<dbReference type="Gene3D" id="1.10.150.130">
    <property type="match status" value="1"/>
</dbReference>
<accession>A0A9X2Y029</accession>
<proteinExistence type="inferred from homology"/>
<evidence type="ECO:0000313" key="9">
    <source>
        <dbReference type="Proteomes" id="UP001155483"/>
    </source>
</evidence>
<dbReference type="InterPro" id="IPR002104">
    <property type="entry name" value="Integrase_catalytic"/>
</dbReference>
<dbReference type="SUPFAM" id="SSF56349">
    <property type="entry name" value="DNA breaking-rejoining enzymes"/>
    <property type="match status" value="1"/>
</dbReference>
<feature type="domain" description="Tyr recombinase" evidence="6">
    <location>
        <begin position="207"/>
        <end position="379"/>
    </location>
</feature>
<dbReference type="RefSeq" id="WP_279300279.1">
    <property type="nucleotide sequence ID" value="NZ_JAOTIF010000051.1"/>
</dbReference>
<feature type="domain" description="Core-binding (CB)" evidence="7">
    <location>
        <begin position="104"/>
        <end position="190"/>
    </location>
</feature>
<dbReference type="InterPro" id="IPR004107">
    <property type="entry name" value="Integrase_SAM-like_N"/>
</dbReference>
<dbReference type="GO" id="GO:0015074">
    <property type="term" value="P:DNA integration"/>
    <property type="evidence" value="ECO:0007669"/>
    <property type="project" value="UniProtKB-KW"/>
</dbReference>
<evidence type="ECO:0000259" key="6">
    <source>
        <dbReference type="PROSITE" id="PS51898"/>
    </source>
</evidence>
<dbReference type="PANTHER" id="PTHR30349:SF64">
    <property type="entry name" value="PROPHAGE INTEGRASE INTD-RELATED"/>
    <property type="match status" value="1"/>
</dbReference>
<sequence>MLTLTIAPLHIRGQEAMGIPQPLDKNLEYAIRKIKGIKWSGTHKLWYVPLNKEQYHQLRETLKDKVQLDSTLLKQYLEQRKSVQPLMKSKRINRTRAEMLLLHPLNKDNLEAFTQYQELLQLKGYSPQTLKTYCSEFHLLLRLLVKAKVSDLTKQQVQSYLLWLLNKRHYSATHLHTTINALKFYFEQVLGRRREFYDLPRPQRPLKLPPVLAESEVVRIIQQTSNLKHRALLMTAYAAGLRVGELVRLKVKDIDSQRMVIHIHEGKGGKDRMVQLSQVLLTILREYYSKYKPKEYLFEGEGGGAYCVRSAQKVLAQAKIRAKVNKKGSIHLLRHSYATHLLEAGTDIRYIQELLGHNSLKTTLRYTHVSMKNIASIQSPLDRLPL</sequence>
<evidence type="ECO:0000256" key="1">
    <source>
        <dbReference type="ARBA" id="ARBA00008857"/>
    </source>
</evidence>
<dbReference type="GO" id="GO:0006310">
    <property type="term" value="P:DNA recombination"/>
    <property type="evidence" value="ECO:0007669"/>
    <property type="project" value="UniProtKB-KW"/>
</dbReference>
<evidence type="ECO:0000256" key="2">
    <source>
        <dbReference type="ARBA" id="ARBA00022908"/>
    </source>
</evidence>
<dbReference type="InterPro" id="IPR011010">
    <property type="entry name" value="DNA_brk_join_enz"/>
</dbReference>